<dbReference type="PANTHER" id="PTHR46740">
    <property type="entry name" value="PROTEIN DYAD"/>
    <property type="match status" value="1"/>
</dbReference>
<gene>
    <name evidence="3" type="ORF">HPP92_003241</name>
</gene>
<feature type="domain" description="PTC1-like winged helix-turn-helix" evidence="2">
    <location>
        <begin position="271"/>
        <end position="352"/>
    </location>
</feature>
<dbReference type="GO" id="GO:0051177">
    <property type="term" value="P:meiotic sister chromatid cohesion"/>
    <property type="evidence" value="ECO:0007669"/>
    <property type="project" value="InterPro"/>
</dbReference>
<evidence type="ECO:0000313" key="4">
    <source>
        <dbReference type="Proteomes" id="UP000639772"/>
    </source>
</evidence>
<dbReference type="GO" id="GO:0007131">
    <property type="term" value="P:reciprocal meiotic recombination"/>
    <property type="evidence" value="ECO:0007669"/>
    <property type="project" value="InterPro"/>
</dbReference>
<evidence type="ECO:0000313" key="3">
    <source>
        <dbReference type="EMBL" id="KAG0503169.1"/>
    </source>
</evidence>
<dbReference type="InterPro" id="IPR059080">
    <property type="entry name" value="WHD_PTC1"/>
</dbReference>
<dbReference type="PANTHER" id="PTHR46740:SF2">
    <property type="entry name" value="PROTEIN DYAD"/>
    <property type="match status" value="1"/>
</dbReference>
<sequence>MEAAEGLPALDTEDKTMRFFYSEKNDPVPTVLPQPPLGRQVLLVADSTHALPWKAIFEQGAFYEIDHEKLPPKSPIQLKTLRLVMVSETTVLNVTVSFPSTLSLRSHFAAGGSSEDLPELDERFVMSANQAGRILRWRIDPAQVNAGKRLKSFWLLSPASDSDMQHIESEVEEEDTTKATSSCLLALKRAGMVEWGARRKVKYIGGHCELVEEKEVELEEQQISRDSTKWDRKENKKLKKINKKGNNGKGLKRPRFAVEQDGKCRRGSKDRWSKERYETAEKRLLEIMRSKKAELGRPILRQALRDEARKHIGDTGLLDHLLKHMAGKIVSNGTERFRRRHNSEGAMEYWLEPAELVETRRLAGVNDPFWVPPPGWKLGDSILPHKCDTDCQVAIEDLKQQLVLQIMRYNEQQICLKKLEKETRETKPEAAKVMRACEEKCKLLLEWKAKQEVQFAALCDSVKGLKEEVQFLKEKQVSEVTQRSKEEEQQSRTRAELSNTTSYDGCISSNSNGKADNVVSVVCDKIAAARKCDLKICNPQGTFLWPSSSAPAGIVMASSPRAHCDTLPTPTCAASGEMQKQQEHLMLFQGGGPPSASSSTASKPKLLLFPGPVGSTSTGLRPLAPAAAHVCAPTYGTMARAASASLWSLNATKGNREDALMAAGSPWTKASHGWVGVTTDLALATPSPKW</sequence>
<dbReference type="InterPro" id="IPR044221">
    <property type="entry name" value="DYAD/AMEIOTIC1"/>
</dbReference>
<organism evidence="3 4">
    <name type="scientific">Vanilla planifolia</name>
    <name type="common">Vanilla</name>
    <dbReference type="NCBI Taxonomy" id="51239"/>
    <lineage>
        <taxon>Eukaryota</taxon>
        <taxon>Viridiplantae</taxon>
        <taxon>Streptophyta</taxon>
        <taxon>Embryophyta</taxon>
        <taxon>Tracheophyta</taxon>
        <taxon>Spermatophyta</taxon>
        <taxon>Magnoliopsida</taxon>
        <taxon>Liliopsida</taxon>
        <taxon>Asparagales</taxon>
        <taxon>Orchidaceae</taxon>
        <taxon>Vanilloideae</taxon>
        <taxon>Vanilleae</taxon>
        <taxon>Vanilla</taxon>
    </lineage>
</organism>
<dbReference type="Pfam" id="PF25874">
    <property type="entry name" value="WHD_plant_repro"/>
    <property type="match status" value="1"/>
</dbReference>
<dbReference type="AlphaFoldDB" id="A0A835VJQ0"/>
<comment type="caution">
    <text evidence="3">The sequence shown here is derived from an EMBL/GenBank/DDBJ whole genome shotgun (WGS) entry which is preliminary data.</text>
</comment>
<dbReference type="OrthoDB" id="515863at2759"/>
<proteinExistence type="predicted"/>
<dbReference type="EMBL" id="JADCNM010000001">
    <property type="protein sequence ID" value="KAG0503169.1"/>
    <property type="molecule type" value="Genomic_DNA"/>
</dbReference>
<feature type="region of interest" description="Disordered" evidence="1">
    <location>
        <begin position="477"/>
        <end position="497"/>
    </location>
</feature>
<name>A0A835VJQ0_VANPL</name>
<reference evidence="3 4" key="1">
    <citation type="journal article" date="2020" name="Nat. Food">
        <title>A phased Vanilla planifolia genome enables genetic improvement of flavour and production.</title>
        <authorList>
            <person name="Hasing T."/>
            <person name="Tang H."/>
            <person name="Brym M."/>
            <person name="Khazi F."/>
            <person name="Huang T."/>
            <person name="Chambers A.H."/>
        </authorList>
    </citation>
    <scope>NUCLEOTIDE SEQUENCE [LARGE SCALE GENOMIC DNA]</scope>
    <source>
        <tissue evidence="3">Leaf</tissue>
    </source>
</reference>
<accession>A0A835VJQ0</accession>
<protein>
    <recommendedName>
        <fullName evidence="2">PTC1-like winged helix-turn-helix domain-containing protein</fullName>
    </recommendedName>
</protein>
<dbReference type="Proteomes" id="UP000639772">
    <property type="component" value="Chromosome 1"/>
</dbReference>
<evidence type="ECO:0000256" key="1">
    <source>
        <dbReference type="SAM" id="MobiDB-lite"/>
    </source>
</evidence>
<evidence type="ECO:0000259" key="2">
    <source>
        <dbReference type="Pfam" id="PF25874"/>
    </source>
</evidence>
<feature type="compositionally biased region" description="Basic and acidic residues" evidence="1">
    <location>
        <begin position="477"/>
        <end position="495"/>
    </location>
</feature>